<comment type="caution">
    <text evidence="1">The sequence shown here is derived from an EMBL/GenBank/DDBJ whole genome shotgun (WGS) entry which is preliminary data.</text>
</comment>
<proteinExistence type="predicted"/>
<evidence type="ECO:0000313" key="2">
    <source>
        <dbReference type="Proteomes" id="UP001344906"/>
    </source>
</evidence>
<evidence type="ECO:0000313" key="1">
    <source>
        <dbReference type="EMBL" id="GLV55946.1"/>
    </source>
</evidence>
<accession>A0ABQ6FTZ5</accession>
<dbReference type="EMBL" id="BSRI01000001">
    <property type="protein sequence ID" value="GLV55946.1"/>
    <property type="molecule type" value="Genomic_DNA"/>
</dbReference>
<reference evidence="1 2" key="1">
    <citation type="submission" date="2023-02" db="EMBL/GenBank/DDBJ databases">
        <title>Dictyobacter halimunensis sp. nov., a new member of the class Ktedonobacteria from forest soil in a geothermal area.</title>
        <authorList>
            <person name="Rachmania M.K."/>
            <person name="Ningsih F."/>
            <person name="Sakai Y."/>
            <person name="Yabe S."/>
            <person name="Yokota A."/>
            <person name="Sjamsuridzal W."/>
        </authorList>
    </citation>
    <scope>NUCLEOTIDE SEQUENCE [LARGE SCALE GENOMIC DNA]</scope>
    <source>
        <strain evidence="1 2">S3.2.2.5</strain>
    </source>
</reference>
<name>A0ABQ6FTZ5_9CHLR</name>
<keyword evidence="2" id="KW-1185">Reference proteome</keyword>
<organism evidence="1 2">
    <name type="scientific">Dictyobacter halimunensis</name>
    <dbReference type="NCBI Taxonomy" id="3026934"/>
    <lineage>
        <taxon>Bacteria</taxon>
        <taxon>Bacillati</taxon>
        <taxon>Chloroflexota</taxon>
        <taxon>Ktedonobacteria</taxon>
        <taxon>Ktedonobacterales</taxon>
        <taxon>Dictyobacteraceae</taxon>
        <taxon>Dictyobacter</taxon>
    </lineage>
</organism>
<gene>
    <name evidence="1" type="ORF">KDH_27900</name>
</gene>
<protein>
    <submittedName>
        <fullName evidence="1">Uncharacterized protein</fullName>
    </submittedName>
</protein>
<dbReference type="RefSeq" id="WP_338250757.1">
    <property type="nucleotide sequence ID" value="NZ_BSRI01000001.1"/>
</dbReference>
<dbReference type="Proteomes" id="UP001344906">
    <property type="component" value="Unassembled WGS sequence"/>
</dbReference>
<sequence>MNNSLSPRGLRLTAAQAHRMIQYIQRYRHFAWEQLEPTAERNMALRALQALQGQIMSQMEPQNERITLMLPILPDERLAMKMMINHVLEHYEGSPPSKERSNAITELTGLKSILESDIFTS</sequence>